<evidence type="ECO:0000313" key="1">
    <source>
        <dbReference type="EMBL" id="KAJ8127011.1"/>
    </source>
</evidence>
<comment type="caution">
    <text evidence="1">The sequence shown here is derived from an EMBL/GenBank/DDBJ whole genome shotgun (WGS) entry which is preliminary data.</text>
</comment>
<protein>
    <submittedName>
        <fullName evidence="1">Uncharacterized protein</fullName>
    </submittedName>
</protein>
<reference evidence="1" key="1">
    <citation type="submission" date="2022-12" db="EMBL/GenBank/DDBJ databases">
        <title>Genome Sequence of Lasiodiplodia mahajangana.</title>
        <authorList>
            <person name="Buettner E."/>
        </authorList>
    </citation>
    <scope>NUCLEOTIDE SEQUENCE</scope>
    <source>
        <strain evidence="1">VT137</strain>
    </source>
</reference>
<proteinExistence type="predicted"/>
<keyword evidence="2" id="KW-1185">Reference proteome</keyword>
<evidence type="ECO:0000313" key="2">
    <source>
        <dbReference type="Proteomes" id="UP001153332"/>
    </source>
</evidence>
<dbReference type="Proteomes" id="UP001153332">
    <property type="component" value="Unassembled WGS sequence"/>
</dbReference>
<dbReference type="EMBL" id="JAPUUL010001598">
    <property type="protein sequence ID" value="KAJ8127011.1"/>
    <property type="molecule type" value="Genomic_DNA"/>
</dbReference>
<sequence>MASITAQLQNAAPRNQQLLDILSETDNAPSALDQQKRYILDLDNQLQDVKKRIATLERDRSKEHKDHEKYRDSVMKRWAYKVTGNKEKFAAKAEKEEREYFDVLQKLHQATTLEENLQGMRAEAFGVQQGFEQACTRRAAAQTDLDTLYASIFQGPTPSFPEEDAAERNMESASQAYNYTSAKLEADRKVQYILEEASKRIKSSLLDIEDALDASRLDMFGGGATADMMERNALQKAEMNVAQAQMMVVQAQHISPEVRDLPPVNIAQGNLFSDVLFDNIFSDMEFHDKIKASRAEVQRCQNALLAQLTAAKERTQILEQQSKTQSGVLKTAREELQKTRQNIFGRLAEGDVLKSTPGQPEAPPAYY</sequence>
<organism evidence="1 2">
    <name type="scientific">Lasiodiplodia mahajangana</name>
    <dbReference type="NCBI Taxonomy" id="1108764"/>
    <lineage>
        <taxon>Eukaryota</taxon>
        <taxon>Fungi</taxon>
        <taxon>Dikarya</taxon>
        <taxon>Ascomycota</taxon>
        <taxon>Pezizomycotina</taxon>
        <taxon>Dothideomycetes</taxon>
        <taxon>Dothideomycetes incertae sedis</taxon>
        <taxon>Botryosphaeriales</taxon>
        <taxon>Botryosphaeriaceae</taxon>
        <taxon>Lasiodiplodia</taxon>
    </lineage>
</organism>
<gene>
    <name evidence="1" type="ORF">O1611_g6627</name>
</gene>
<accession>A0ACC2JHN5</accession>
<name>A0ACC2JHN5_9PEZI</name>